<dbReference type="SUPFAM" id="SSF53720">
    <property type="entry name" value="ALDH-like"/>
    <property type="match status" value="1"/>
</dbReference>
<keyword evidence="1" id="KW-0560">Oxidoreductase</keyword>
<name>A0A329YIZ7_RHITR</name>
<organism evidence="3 4">
    <name type="scientific">Rhizobium tropici</name>
    <dbReference type="NCBI Taxonomy" id="398"/>
    <lineage>
        <taxon>Bacteria</taxon>
        <taxon>Pseudomonadati</taxon>
        <taxon>Pseudomonadota</taxon>
        <taxon>Alphaproteobacteria</taxon>
        <taxon>Hyphomicrobiales</taxon>
        <taxon>Rhizobiaceae</taxon>
        <taxon>Rhizobium/Agrobacterium group</taxon>
        <taxon>Rhizobium</taxon>
    </lineage>
</organism>
<reference evidence="3 4" key="1">
    <citation type="submission" date="2018-06" db="EMBL/GenBank/DDBJ databases">
        <title>Whole Genome Sequence of an efficient microsymbiont, Rhizobium tropici.</title>
        <authorList>
            <person name="Srinivasan R."/>
            <person name="Singh H.V."/>
            <person name="Srivastava R."/>
            <person name="Kumari B."/>
            <person name="Radhakrishna A."/>
        </authorList>
    </citation>
    <scope>NUCLEOTIDE SEQUENCE [LARGE SCALE GENOMIC DNA]</scope>
    <source>
        <strain evidence="3 4">IGFRI Rhizo-19</strain>
    </source>
</reference>
<evidence type="ECO:0000256" key="1">
    <source>
        <dbReference type="ARBA" id="ARBA00023002"/>
    </source>
</evidence>
<dbReference type="Pfam" id="PF00171">
    <property type="entry name" value="Aldedh"/>
    <property type="match status" value="1"/>
</dbReference>
<accession>A0A329YIZ7</accession>
<evidence type="ECO:0000313" key="3">
    <source>
        <dbReference type="EMBL" id="RAX43203.1"/>
    </source>
</evidence>
<gene>
    <name evidence="3" type="ORF">DQ393_01975</name>
</gene>
<dbReference type="AlphaFoldDB" id="A0A329YIZ7"/>
<dbReference type="GO" id="GO:0016491">
    <property type="term" value="F:oxidoreductase activity"/>
    <property type="evidence" value="ECO:0007669"/>
    <property type="project" value="UniProtKB-KW"/>
</dbReference>
<dbReference type="Gene3D" id="3.40.605.10">
    <property type="entry name" value="Aldehyde Dehydrogenase, Chain A, domain 1"/>
    <property type="match status" value="1"/>
</dbReference>
<dbReference type="OrthoDB" id="8402552at2"/>
<proteinExistence type="predicted"/>
<sequence length="119" mass="13418">MKLADPSLFRQSCPVSDLGAAETEEAIRSADIAKKLQASKTAGERAPILKASHCLMIENRDDLATTPTLEQGNPWPRPKWDRRDWPQEALAALNRLKEIEPNGDIRNRIEDLLAKKEFQ</sequence>
<evidence type="ECO:0000313" key="4">
    <source>
        <dbReference type="Proteomes" id="UP000251205"/>
    </source>
</evidence>
<dbReference type="EMBL" id="QMKK01000017">
    <property type="protein sequence ID" value="RAX43203.1"/>
    <property type="molecule type" value="Genomic_DNA"/>
</dbReference>
<dbReference type="Proteomes" id="UP000251205">
    <property type="component" value="Unassembled WGS sequence"/>
</dbReference>
<dbReference type="InterPro" id="IPR016161">
    <property type="entry name" value="Ald_DH/histidinol_DH"/>
</dbReference>
<protein>
    <recommendedName>
        <fullName evidence="2">Aldehyde dehydrogenase domain-containing protein</fullName>
    </recommendedName>
</protein>
<feature type="domain" description="Aldehyde dehydrogenase" evidence="2">
    <location>
        <begin position="4"/>
        <end position="76"/>
    </location>
</feature>
<dbReference type="InterPro" id="IPR016162">
    <property type="entry name" value="Ald_DH_N"/>
</dbReference>
<comment type="caution">
    <text evidence="3">The sequence shown here is derived from an EMBL/GenBank/DDBJ whole genome shotgun (WGS) entry which is preliminary data.</text>
</comment>
<dbReference type="InterPro" id="IPR015590">
    <property type="entry name" value="Aldehyde_DH_dom"/>
</dbReference>
<evidence type="ECO:0000259" key="2">
    <source>
        <dbReference type="Pfam" id="PF00171"/>
    </source>
</evidence>
<dbReference type="RefSeq" id="WP_112340139.1">
    <property type="nucleotide sequence ID" value="NZ_QMKK01000017.1"/>
</dbReference>